<dbReference type="Proteomes" id="UP001165121">
    <property type="component" value="Unassembled WGS sequence"/>
</dbReference>
<proteinExistence type="predicted"/>
<dbReference type="Gene3D" id="3.30.420.10">
    <property type="entry name" value="Ribonuclease H-like superfamily/Ribonuclease H"/>
    <property type="match status" value="1"/>
</dbReference>
<dbReference type="OrthoDB" id="129873at2759"/>
<dbReference type="GO" id="GO:0003676">
    <property type="term" value="F:nucleic acid binding"/>
    <property type="evidence" value="ECO:0007669"/>
    <property type="project" value="InterPro"/>
</dbReference>
<organism evidence="1 2">
    <name type="scientific">Phytophthora fragariaefolia</name>
    <dbReference type="NCBI Taxonomy" id="1490495"/>
    <lineage>
        <taxon>Eukaryota</taxon>
        <taxon>Sar</taxon>
        <taxon>Stramenopiles</taxon>
        <taxon>Oomycota</taxon>
        <taxon>Peronosporomycetes</taxon>
        <taxon>Peronosporales</taxon>
        <taxon>Peronosporaceae</taxon>
        <taxon>Phytophthora</taxon>
    </lineage>
</organism>
<dbReference type="EMBL" id="BSXT01001602">
    <property type="protein sequence ID" value="GMF43899.1"/>
    <property type="molecule type" value="Genomic_DNA"/>
</dbReference>
<comment type="caution">
    <text evidence="1">The sequence shown here is derived from an EMBL/GenBank/DDBJ whole genome shotgun (WGS) entry which is preliminary data.</text>
</comment>
<evidence type="ECO:0000313" key="1">
    <source>
        <dbReference type="EMBL" id="GMF43899.1"/>
    </source>
</evidence>
<protein>
    <submittedName>
        <fullName evidence="1">Unnamed protein product</fullName>
    </submittedName>
</protein>
<reference evidence="1" key="1">
    <citation type="submission" date="2023-04" db="EMBL/GenBank/DDBJ databases">
        <title>Phytophthora fragariaefolia NBRC 109709.</title>
        <authorList>
            <person name="Ichikawa N."/>
            <person name="Sato H."/>
            <person name="Tonouchi N."/>
        </authorList>
    </citation>
    <scope>NUCLEOTIDE SEQUENCE</scope>
    <source>
        <strain evidence="1">NBRC 109709</strain>
    </source>
</reference>
<dbReference type="InterPro" id="IPR036397">
    <property type="entry name" value="RNaseH_sf"/>
</dbReference>
<name>A0A9W7CV50_9STRA</name>
<gene>
    <name evidence="1" type="ORF">Pfra01_001505600</name>
</gene>
<accession>A0A9W7CV50</accession>
<dbReference type="AlphaFoldDB" id="A0A9W7CV50"/>
<keyword evidence="2" id="KW-1185">Reference proteome</keyword>
<sequence>MTLPPLHAAQQRNQQHLAVHSAAARHASRRRSWGYDIADGELAIQQLHGYFATRSAALRRLRDQVKTELARLGSFSLHHIYCQANAHADRLAIKALGLMRTVSECGDHPDGHVCTRTATDSPTPPPIQPTPHAPTEAIVIADSDDDVDADIDVGEVCAADDTCSIPSARLW</sequence>
<evidence type="ECO:0000313" key="2">
    <source>
        <dbReference type="Proteomes" id="UP001165121"/>
    </source>
</evidence>